<dbReference type="PANTHER" id="PTHR13318:SF152">
    <property type="entry name" value="F-BOX_LRR-REPEAT PROTEIN 4"/>
    <property type="match status" value="1"/>
</dbReference>
<dbReference type="GO" id="GO:0019005">
    <property type="term" value="C:SCF ubiquitin ligase complex"/>
    <property type="evidence" value="ECO:0007669"/>
    <property type="project" value="TreeGrafter"/>
</dbReference>
<accession>V4AZM6</accession>
<evidence type="ECO:0000313" key="2">
    <source>
        <dbReference type="EMBL" id="ESP03193.1"/>
    </source>
</evidence>
<evidence type="ECO:0000259" key="1">
    <source>
        <dbReference type="PROSITE" id="PS50181"/>
    </source>
</evidence>
<dbReference type="Gene3D" id="3.80.10.10">
    <property type="entry name" value="Ribonuclease Inhibitor"/>
    <property type="match status" value="3"/>
</dbReference>
<name>V4AZM6_LOTGI</name>
<dbReference type="AlphaFoldDB" id="V4AZM6"/>
<organism evidence="2 3">
    <name type="scientific">Lottia gigantea</name>
    <name type="common">Giant owl limpet</name>
    <dbReference type="NCBI Taxonomy" id="225164"/>
    <lineage>
        <taxon>Eukaryota</taxon>
        <taxon>Metazoa</taxon>
        <taxon>Spiralia</taxon>
        <taxon>Lophotrochozoa</taxon>
        <taxon>Mollusca</taxon>
        <taxon>Gastropoda</taxon>
        <taxon>Patellogastropoda</taxon>
        <taxon>Lottioidea</taxon>
        <taxon>Lottiidae</taxon>
        <taxon>Lottia</taxon>
    </lineage>
</organism>
<dbReference type="SMART" id="SM00367">
    <property type="entry name" value="LRR_CC"/>
    <property type="match status" value="7"/>
</dbReference>
<dbReference type="InterPro" id="IPR006553">
    <property type="entry name" value="Leu-rich_rpt_Cys-con_subtyp"/>
</dbReference>
<dbReference type="GO" id="GO:0031146">
    <property type="term" value="P:SCF-dependent proteasomal ubiquitin-dependent protein catabolic process"/>
    <property type="evidence" value="ECO:0007669"/>
    <property type="project" value="TreeGrafter"/>
</dbReference>
<proteinExistence type="predicted"/>
<keyword evidence="3" id="KW-1185">Reference proteome</keyword>
<feature type="domain" description="F-box" evidence="1">
    <location>
        <begin position="252"/>
        <end position="298"/>
    </location>
</feature>
<dbReference type="HOGENOM" id="CLU_024764_2_0_1"/>
<sequence length="601" mass="67447">MSGEEVEMKCSWLQDLTLTGGCYVQVGKEVVEFSSQYGSERSISYTAANLAGKESIYPGYGDFTQACVFRTYGKWWKKCPSATPRYRRTPDSFCSDDFIEVVFADKVCPTKVEVFETYNPGCIVKILACDCTSGTDVDTGQVEWVTLWSGKPTYPKQESNVFSPPLKKVNFLSNLIRLELCQELVEYYTELDCIRLHGTRSTNKPNTQVVPDVNNILDEDLNIKLQQLEIKSDSNVSSTQSAVEEESNRVINGSFDCLPGEVINLILQYLDLTDLCHLAQTCRLLEKYCYDPLLYTELNLQPYWTQVRDSTLAGLQSRSSAIQKLNLTWCGKGGILTDSGLQQLLPVCNTNLTGIILSSCKFVDSTTLKLLTQHCPNIAEIDLSNCRKIGNVAMLLLCRFEKLKRMNLYRTLVDMPSVIAVLRSCPLLEHLNLGSCIGIASYDDVLIEIANNCHNLISLDLWQARSLTHIGVKALANKCTKLQELDIGWCPQVKSNTSCLISLLKECRSMKKLFLTANRTVCDNDLRAIAEYAPFMEQIDILGTREVTPAAVLSVLENCRNLIFFDVSFCGGIYDIHIEDWARQFPHVNFKKSFQSGSVGL</sequence>
<dbReference type="FunFam" id="3.80.10.10:FF:000152">
    <property type="entry name" value="F-box/LRR-repeat protein 4 isoform X1"/>
    <property type="match status" value="1"/>
</dbReference>
<dbReference type="GeneID" id="20247226"/>
<dbReference type="Proteomes" id="UP000030746">
    <property type="component" value="Unassembled WGS sequence"/>
</dbReference>
<dbReference type="Gene3D" id="1.20.1280.50">
    <property type="match status" value="1"/>
</dbReference>
<dbReference type="PROSITE" id="PS50181">
    <property type="entry name" value="FBOX"/>
    <property type="match status" value="1"/>
</dbReference>
<dbReference type="CDD" id="cd22117">
    <property type="entry name" value="F-box_FBXL4"/>
    <property type="match status" value="1"/>
</dbReference>
<dbReference type="PANTHER" id="PTHR13318">
    <property type="entry name" value="PARTNER OF PAIRED, ISOFORM B-RELATED"/>
    <property type="match status" value="1"/>
</dbReference>
<dbReference type="OrthoDB" id="2153609at2759"/>
<dbReference type="SMART" id="SM00256">
    <property type="entry name" value="FBOX"/>
    <property type="match status" value="1"/>
</dbReference>
<dbReference type="SUPFAM" id="SSF52047">
    <property type="entry name" value="RNI-like"/>
    <property type="match status" value="1"/>
</dbReference>
<evidence type="ECO:0000313" key="3">
    <source>
        <dbReference type="Proteomes" id="UP000030746"/>
    </source>
</evidence>
<gene>
    <name evidence="2" type="ORF">LOTGIDRAFT_224605</name>
</gene>
<dbReference type="InterPro" id="IPR001810">
    <property type="entry name" value="F-box_dom"/>
</dbReference>
<dbReference type="Pfam" id="PF12937">
    <property type="entry name" value="F-box-like"/>
    <property type="match status" value="1"/>
</dbReference>
<dbReference type="RefSeq" id="XP_009046116.1">
    <property type="nucleotide sequence ID" value="XM_009047868.1"/>
</dbReference>
<dbReference type="InterPro" id="IPR032675">
    <property type="entry name" value="LRR_dom_sf"/>
</dbReference>
<dbReference type="KEGG" id="lgi:LOTGIDRAFT_224605"/>
<dbReference type="STRING" id="225164.V4AZM6"/>
<dbReference type="CTD" id="20247226"/>
<reference evidence="2 3" key="1">
    <citation type="journal article" date="2013" name="Nature">
        <title>Insights into bilaterian evolution from three spiralian genomes.</title>
        <authorList>
            <person name="Simakov O."/>
            <person name="Marletaz F."/>
            <person name="Cho S.J."/>
            <person name="Edsinger-Gonzales E."/>
            <person name="Havlak P."/>
            <person name="Hellsten U."/>
            <person name="Kuo D.H."/>
            <person name="Larsson T."/>
            <person name="Lv J."/>
            <person name="Arendt D."/>
            <person name="Savage R."/>
            <person name="Osoegawa K."/>
            <person name="de Jong P."/>
            <person name="Grimwood J."/>
            <person name="Chapman J.A."/>
            <person name="Shapiro H."/>
            <person name="Aerts A."/>
            <person name="Otillar R.P."/>
            <person name="Terry A.Y."/>
            <person name="Boore J.L."/>
            <person name="Grigoriev I.V."/>
            <person name="Lindberg D.R."/>
            <person name="Seaver E.C."/>
            <person name="Weisblat D.A."/>
            <person name="Putnam N.H."/>
            <person name="Rokhsar D.S."/>
        </authorList>
    </citation>
    <scope>NUCLEOTIDE SEQUENCE [LARGE SCALE GENOMIC DNA]</scope>
</reference>
<dbReference type="OMA" id="GWCMREA"/>
<protein>
    <recommendedName>
        <fullName evidence="1">F-box domain-containing protein</fullName>
    </recommendedName>
</protein>
<dbReference type="Pfam" id="PF25372">
    <property type="entry name" value="DUF7885"/>
    <property type="match status" value="1"/>
</dbReference>
<dbReference type="InterPro" id="IPR057207">
    <property type="entry name" value="FBXL15_LRR"/>
</dbReference>
<dbReference type="EMBL" id="KB200084">
    <property type="protein sequence ID" value="ESP03193.1"/>
    <property type="molecule type" value="Genomic_DNA"/>
</dbReference>